<feature type="compositionally biased region" description="Acidic residues" evidence="3">
    <location>
        <begin position="350"/>
        <end position="359"/>
    </location>
</feature>
<reference evidence="4" key="1">
    <citation type="submission" date="2023-03" db="EMBL/GenBank/DDBJ databases">
        <title>Massive genome expansion in bonnet fungi (Mycena s.s.) driven by repeated elements and novel gene families across ecological guilds.</title>
        <authorList>
            <consortium name="Lawrence Berkeley National Laboratory"/>
            <person name="Harder C.B."/>
            <person name="Miyauchi S."/>
            <person name="Viragh M."/>
            <person name="Kuo A."/>
            <person name="Thoen E."/>
            <person name="Andreopoulos B."/>
            <person name="Lu D."/>
            <person name="Skrede I."/>
            <person name="Drula E."/>
            <person name="Henrissat B."/>
            <person name="Morin E."/>
            <person name="Kohler A."/>
            <person name="Barry K."/>
            <person name="LaButti K."/>
            <person name="Morin E."/>
            <person name="Salamov A."/>
            <person name="Lipzen A."/>
            <person name="Mereny Z."/>
            <person name="Hegedus B."/>
            <person name="Baldrian P."/>
            <person name="Stursova M."/>
            <person name="Weitz H."/>
            <person name="Taylor A."/>
            <person name="Grigoriev I.V."/>
            <person name="Nagy L.G."/>
            <person name="Martin F."/>
            <person name="Kauserud H."/>
        </authorList>
    </citation>
    <scope>NUCLEOTIDE SEQUENCE</scope>
    <source>
        <strain evidence="4">CBHHK173m</strain>
    </source>
</reference>
<dbReference type="PANTHER" id="PTHR11618:SF13">
    <property type="entry name" value="TRANSCRIPTION INITIATION FACTOR IIB"/>
    <property type="match status" value="1"/>
</dbReference>
<organism evidence="4 5">
    <name type="scientific">Mycena belliarum</name>
    <dbReference type="NCBI Taxonomy" id="1033014"/>
    <lineage>
        <taxon>Eukaryota</taxon>
        <taxon>Fungi</taxon>
        <taxon>Dikarya</taxon>
        <taxon>Basidiomycota</taxon>
        <taxon>Agaricomycotina</taxon>
        <taxon>Agaricomycetes</taxon>
        <taxon>Agaricomycetidae</taxon>
        <taxon>Agaricales</taxon>
        <taxon>Marasmiineae</taxon>
        <taxon>Mycenaceae</taxon>
        <taxon>Mycena</taxon>
    </lineage>
</organism>
<dbReference type="EMBL" id="JARJCN010000009">
    <property type="protein sequence ID" value="KAJ7098054.1"/>
    <property type="molecule type" value="Genomic_DNA"/>
</dbReference>
<evidence type="ECO:0000256" key="3">
    <source>
        <dbReference type="SAM" id="MobiDB-lite"/>
    </source>
</evidence>
<feature type="compositionally biased region" description="Basic and acidic residues" evidence="3">
    <location>
        <begin position="575"/>
        <end position="584"/>
    </location>
</feature>
<dbReference type="Gene3D" id="1.10.472.10">
    <property type="entry name" value="Cyclin-like"/>
    <property type="match status" value="1"/>
</dbReference>
<dbReference type="SUPFAM" id="SSF47954">
    <property type="entry name" value="Cyclin-like"/>
    <property type="match status" value="1"/>
</dbReference>
<sequence>MPPACKYCGQPTVVDAAGVVCTVCAELAEPTLIVLTSDMDYPAPTTYDGWNPVSLKTIKTGRNRYLTGQGKEARDNRNLDDMHWYIKNLARAAFVSGTTERAYTLFEQAIKSGQYRWGRTAKLVAAACISIALRESNRPEMFPDLALLLGRKITSLTRAFSSVVLVLKLKLPSSEPIAHVSALQAHLCAALQGSGQSDLSPSVIAAIKSLPTSAVLATATSLSDLLAASDPPSALARLPASPTACAVLIWAIEAEARATLAQLSDLAAFLGSKCNVRKPVVMSRYKVIQDELIERIDKIDWLDHYEPNSGKNGRAKLSRRAVVARGLKAVIESERACRQDALNAGRPAEPDLEGGDSDTDTAQSRPRKRRRLHALQEATQFLLNPLEGSLPASFFPSSSSTFHSHSLPLPTYLLTSSLPMRYDKLPSRLQLLSVTRGGVGPDEIRDDELFDDGELDQIMRNEDQITELRNILRWDESIDEVQRKDPPKSRKRRAKAPNTETPTSSRLISEAVASYFAEDKSDFGLGGLLHLDADDPTFIIADNGDSTDAFIGLRRTLIPEEDDCLFSRSPSPADLEDRYTQEYD</sequence>
<dbReference type="AlphaFoldDB" id="A0AAD6XV57"/>
<evidence type="ECO:0000313" key="4">
    <source>
        <dbReference type="EMBL" id="KAJ7098054.1"/>
    </source>
</evidence>
<dbReference type="GO" id="GO:0005634">
    <property type="term" value="C:nucleus"/>
    <property type="evidence" value="ECO:0007669"/>
    <property type="project" value="TreeGrafter"/>
</dbReference>
<proteinExistence type="predicted"/>
<keyword evidence="2" id="KW-0804">Transcription</keyword>
<dbReference type="CDD" id="cd00043">
    <property type="entry name" value="CYCLIN_SF"/>
    <property type="match status" value="1"/>
</dbReference>
<keyword evidence="5" id="KW-1185">Reference proteome</keyword>
<evidence type="ECO:0000256" key="2">
    <source>
        <dbReference type="ARBA" id="ARBA00023163"/>
    </source>
</evidence>
<feature type="region of interest" description="Disordered" evidence="3">
    <location>
        <begin position="480"/>
        <end position="505"/>
    </location>
</feature>
<dbReference type="PANTHER" id="PTHR11618">
    <property type="entry name" value="TRANSCRIPTION INITIATION FACTOR IIB-RELATED"/>
    <property type="match status" value="1"/>
</dbReference>
<dbReference type="GO" id="GO:0097550">
    <property type="term" value="C:transcription preinitiation complex"/>
    <property type="evidence" value="ECO:0007669"/>
    <property type="project" value="TreeGrafter"/>
</dbReference>
<evidence type="ECO:0000256" key="1">
    <source>
        <dbReference type="ARBA" id="ARBA00023015"/>
    </source>
</evidence>
<comment type="caution">
    <text evidence="4">The sequence shown here is derived from an EMBL/GenBank/DDBJ whole genome shotgun (WGS) entry which is preliminary data.</text>
</comment>
<gene>
    <name evidence="4" type="ORF">B0H15DRAFT_928396</name>
</gene>
<dbReference type="InterPro" id="IPR000812">
    <property type="entry name" value="TFIIB"/>
</dbReference>
<feature type="region of interest" description="Disordered" evidence="3">
    <location>
        <begin position="563"/>
        <end position="584"/>
    </location>
</feature>
<evidence type="ECO:0000313" key="5">
    <source>
        <dbReference type="Proteomes" id="UP001222325"/>
    </source>
</evidence>
<name>A0AAD6XV57_9AGAR</name>
<dbReference type="GO" id="GO:0070897">
    <property type="term" value="P:transcription preinitiation complex assembly"/>
    <property type="evidence" value="ECO:0007669"/>
    <property type="project" value="InterPro"/>
</dbReference>
<protein>
    <submittedName>
        <fullName evidence="4">Uncharacterized protein</fullName>
    </submittedName>
</protein>
<dbReference type="Proteomes" id="UP001222325">
    <property type="component" value="Unassembled WGS sequence"/>
</dbReference>
<dbReference type="InterPro" id="IPR036915">
    <property type="entry name" value="Cyclin-like_sf"/>
</dbReference>
<keyword evidence="1" id="KW-0805">Transcription regulation</keyword>
<accession>A0AAD6XV57</accession>
<feature type="region of interest" description="Disordered" evidence="3">
    <location>
        <begin position="341"/>
        <end position="369"/>
    </location>
</feature>